<dbReference type="PANTHER" id="PTHR30204:SF93">
    <property type="entry name" value="HTH MERR-TYPE DOMAIN-CONTAINING PROTEIN"/>
    <property type="match status" value="1"/>
</dbReference>
<dbReference type="InterPro" id="IPR047057">
    <property type="entry name" value="MerR_fam"/>
</dbReference>
<dbReference type="CDD" id="cd00592">
    <property type="entry name" value="HTH_MerR-like"/>
    <property type="match status" value="1"/>
</dbReference>
<dbReference type="PANTHER" id="PTHR30204">
    <property type="entry name" value="REDOX-CYCLING DRUG-SENSING TRANSCRIPTIONAL ACTIVATOR SOXR"/>
    <property type="match status" value="1"/>
</dbReference>
<reference evidence="4 5" key="1">
    <citation type="submission" date="2023-04" db="EMBL/GenBank/DDBJ databases">
        <title>A novel species of the genus Streptomyces: Streptomyces pakalii sp. nov. isolated from a Mexican soil jungle.</title>
        <authorList>
            <person name="Chavez-Hernandez M.A."/>
            <person name="Ortiz-Alvarez J."/>
            <person name="Villa-Tanaca L."/>
            <person name="Hernandez-Rodriguez C."/>
        </authorList>
    </citation>
    <scope>NUCLEOTIDE SEQUENCE [LARGE SCALE GENOMIC DNA]</scope>
    <source>
        <strain evidence="4 5">ENCB-J15</strain>
    </source>
</reference>
<keyword evidence="2" id="KW-0175">Coiled coil</keyword>
<evidence type="ECO:0000259" key="3">
    <source>
        <dbReference type="PROSITE" id="PS50937"/>
    </source>
</evidence>
<dbReference type="SMART" id="SM00422">
    <property type="entry name" value="HTH_MERR"/>
    <property type="match status" value="1"/>
</dbReference>
<accession>A0ABT7DHW8</accession>
<dbReference type="InterPro" id="IPR000551">
    <property type="entry name" value="MerR-type_HTH_dom"/>
</dbReference>
<keyword evidence="5" id="KW-1185">Reference proteome</keyword>
<dbReference type="InterPro" id="IPR009061">
    <property type="entry name" value="DNA-bd_dom_put_sf"/>
</dbReference>
<keyword evidence="1" id="KW-0238">DNA-binding</keyword>
<evidence type="ECO:0000313" key="4">
    <source>
        <dbReference type="EMBL" id="MDJ1645278.1"/>
    </source>
</evidence>
<protein>
    <submittedName>
        <fullName evidence="4">MerR family transcriptional regulator</fullName>
    </submittedName>
</protein>
<dbReference type="EMBL" id="JARWAF010000021">
    <property type="protein sequence ID" value="MDJ1645278.1"/>
    <property type="molecule type" value="Genomic_DNA"/>
</dbReference>
<dbReference type="Gene3D" id="1.10.1660.10">
    <property type="match status" value="1"/>
</dbReference>
<sequence length="246" mass="27388">MPWSTREIAELAGTSLRAVRHYHDIGLLEEPDRRSNGYKQYGVEHLVRLLRIKRLVALGFSLTQIDEMRDDGDSREDISELQALDEELEATIERLQQARAEVGALLRRKGRSDVPLRFAAVDDRSDVPEADRRFLTVMDTVLGDGALSAYADLLDQSPDQVALELDDLPADADEEARRALAERLVGYVLALRVRHSGLDGLTSEAPRGHRQASRAIKEALTQLYNPAQVDVMNRVGDLLAKGELPG</sequence>
<feature type="domain" description="HTH merR-type" evidence="3">
    <location>
        <begin position="1"/>
        <end position="71"/>
    </location>
</feature>
<evidence type="ECO:0000256" key="2">
    <source>
        <dbReference type="SAM" id="Coils"/>
    </source>
</evidence>
<comment type="caution">
    <text evidence="4">The sequence shown here is derived from an EMBL/GenBank/DDBJ whole genome shotgun (WGS) entry which is preliminary data.</text>
</comment>
<evidence type="ECO:0000256" key="1">
    <source>
        <dbReference type="ARBA" id="ARBA00023125"/>
    </source>
</evidence>
<dbReference type="RefSeq" id="WP_283901164.1">
    <property type="nucleotide sequence ID" value="NZ_JARWAF010000021.1"/>
</dbReference>
<feature type="coiled-coil region" evidence="2">
    <location>
        <begin position="78"/>
        <end position="108"/>
    </location>
</feature>
<name>A0ABT7DHW8_9ACTN</name>
<dbReference type="Proteomes" id="UP001237194">
    <property type="component" value="Unassembled WGS sequence"/>
</dbReference>
<dbReference type="PROSITE" id="PS50937">
    <property type="entry name" value="HTH_MERR_2"/>
    <property type="match status" value="1"/>
</dbReference>
<proteinExistence type="predicted"/>
<evidence type="ECO:0000313" key="5">
    <source>
        <dbReference type="Proteomes" id="UP001237194"/>
    </source>
</evidence>
<organism evidence="4 5">
    <name type="scientific">Streptomyces pakalii</name>
    <dbReference type="NCBI Taxonomy" id="3036494"/>
    <lineage>
        <taxon>Bacteria</taxon>
        <taxon>Bacillati</taxon>
        <taxon>Actinomycetota</taxon>
        <taxon>Actinomycetes</taxon>
        <taxon>Kitasatosporales</taxon>
        <taxon>Streptomycetaceae</taxon>
        <taxon>Streptomyces</taxon>
    </lineage>
</organism>
<dbReference type="SUPFAM" id="SSF46955">
    <property type="entry name" value="Putative DNA-binding domain"/>
    <property type="match status" value="1"/>
</dbReference>
<dbReference type="Pfam" id="PF13411">
    <property type="entry name" value="MerR_1"/>
    <property type="match status" value="1"/>
</dbReference>
<gene>
    <name evidence="4" type="ORF">P5W92_33450</name>
</gene>